<dbReference type="EMBL" id="KL142388">
    <property type="protein sequence ID" value="KDR72519.1"/>
    <property type="molecule type" value="Genomic_DNA"/>
</dbReference>
<gene>
    <name evidence="2" type="ORF">GALMADRAFT_228809</name>
</gene>
<dbReference type="STRING" id="685588.A0A067SXX0"/>
<evidence type="ECO:0000256" key="1">
    <source>
        <dbReference type="SAM" id="MobiDB-lite"/>
    </source>
</evidence>
<feature type="compositionally biased region" description="Low complexity" evidence="1">
    <location>
        <begin position="58"/>
        <end position="82"/>
    </location>
</feature>
<protein>
    <submittedName>
        <fullName evidence="2">Uncharacterized protein</fullName>
    </submittedName>
</protein>
<dbReference type="AlphaFoldDB" id="A0A067SXX0"/>
<dbReference type="Pfam" id="PF15496">
    <property type="entry name" value="DUF4646"/>
    <property type="match status" value="1"/>
</dbReference>
<dbReference type="InterPro" id="IPR028018">
    <property type="entry name" value="DUF4646"/>
</dbReference>
<feature type="compositionally biased region" description="Low complexity" evidence="1">
    <location>
        <begin position="14"/>
        <end position="26"/>
    </location>
</feature>
<feature type="region of interest" description="Disordered" evidence="1">
    <location>
        <begin position="1"/>
        <end position="91"/>
    </location>
</feature>
<proteinExistence type="predicted"/>
<dbReference type="Proteomes" id="UP000027222">
    <property type="component" value="Unassembled WGS sequence"/>
</dbReference>
<evidence type="ECO:0000313" key="3">
    <source>
        <dbReference type="Proteomes" id="UP000027222"/>
    </source>
</evidence>
<accession>A0A067SXX0</accession>
<feature type="compositionally biased region" description="Basic and acidic residues" evidence="1">
    <location>
        <begin position="33"/>
        <end position="44"/>
    </location>
</feature>
<evidence type="ECO:0000313" key="2">
    <source>
        <dbReference type="EMBL" id="KDR72519.1"/>
    </source>
</evidence>
<dbReference type="OrthoDB" id="5314275at2759"/>
<organism evidence="2 3">
    <name type="scientific">Galerina marginata (strain CBS 339.88)</name>
    <dbReference type="NCBI Taxonomy" id="685588"/>
    <lineage>
        <taxon>Eukaryota</taxon>
        <taxon>Fungi</taxon>
        <taxon>Dikarya</taxon>
        <taxon>Basidiomycota</taxon>
        <taxon>Agaricomycotina</taxon>
        <taxon>Agaricomycetes</taxon>
        <taxon>Agaricomycetidae</taxon>
        <taxon>Agaricales</taxon>
        <taxon>Agaricineae</taxon>
        <taxon>Strophariaceae</taxon>
        <taxon>Galerina</taxon>
    </lineage>
</organism>
<dbReference type="HOGENOM" id="CLU_1001358_0_0_1"/>
<sequence length="271" mass="29294">MILDTDSKTGAEASSSSNLWSSESQSAPPSYVHENRDREIDPIEKTPAFPVPEDHRPTYSTITSTRTYYATSSSTSGSAPTSPRHRDGLDISIPTANDALPSAFSRAPPPELSYPAFNPIFLVAQGKTVDKGFPAAPPPSSVQPHPFTSHDVGEADWLSFLNAVRSAATLTEKDVRRSYLPIISIIPIVNIIAATGVQKIMKNQKGGKVAKTIGIWNHLFFGPRKLRVILMKGQVKLSGQTELPPDGQFSPANLAPVAADDDVYRLFVVSI</sequence>
<reference evidence="3" key="1">
    <citation type="journal article" date="2014" name="Proc. Natl. Acad. Sci. U.S.A.">
        <title>Extensive sampling of basidiomycete genomes demonstrates inadequacy of the white-rot/brown-rot paradigm for wood decay fungi.</title>
        <authorList>
            <person name="Riley R."/>
            <person name="Salamov A.A."/>
            <person name="Brown D.W."/>
            <person name="Nagy L.G."/>
            <person name="Floudas D."/>
            <person name="Held B.W."/>
            <person name="Levasseur A."/>
            <person name="Lombard V."/>
            <person name="Morin E."/>
            <person name="Otillar R."/>
            <person name="Lindquist E.A."/>
            <person name="Sun H."/>
            <person name="LaButti K.M."/>
            <person name="Schmutz J."/>
            <person name="Jabbour D."/>
            <person name="Luo H."/>
            <person name="Baker S.E."/>
            <person name="Pisabarro A.G."/>
            <person name="Walton J.D."/>
            <person name="Blanchette R.A."/>
            <person name="Henrissat B."/>
            <person name="Martin F."/>
            <person name="Cullen D."/>
            <person name="Hibbett D.S."/>
            <person name="Grigoriev I.V."/>
        </authorList>
    </citation>
    <scope>NUCLEOTIDE SEQUENCE [LARGE SCALE GENOMIC DNA]</scope>
    <source>
        <strain evidence="3">CBS 339.88</strain>
    </source>
</reference>
<keyword evidence="3" id="KW-1185">Reference proteome</keyword>
<name>A0A067SXX0_GALM3</name>